<dbReference type="InterPro" id="IPR003439">
    <property type="entry name" value="ABC_transporter-like_ATP-bd"/>
</dbReference>
<organism evidence="4 5">
    <name type="scientific">Candidatus Enterococcus avicola</name>
    <dbReference type="NCBI Taxonomy" id="2838561"/>
    <lineage>
        <taxon>Bacteria</taxon>
        <taxon>Bacillati</taxon>
        <taxon>Bacillota</taxon>
        <taxon>Bacilli</taxon>
        <taxon>Lactobacillales</taxon>
        <taxon>Enterococcaceae</taxon>
        <taxon>Enterococcus</taxon>
    </lineage>
</organism>
<dbReference type="InterPro" id="IPR003593">
    <property type="entry name" value="AAA+_ATPase"/>
</dbReference>
<dbReference type="GO" id="GO:0005524">
    <property type="term" value="F:ATP binding"/>
    <property type="evidence" value="ECO:0007669"/>
    <property type="project" value="UniProtKB-KW"/>
</dbReference>
<reference evidence="4" key="2">
    <citation type="submission" date="2021-04" db="EMBL/GenBank/DDBJ databases">
        <authorList>
            <person name="Gilroy R."/>
        </authorList>
    </citation>
    <scope>NUCLEOTIDE SEQUENCE</scope>
    <source>
        <strain evidence="4">CHK172-16539</strain>
    </source>
</reference>
<evidence type="ECO:0000256" key="1">
    <source>
        <dbReference type="ARBA" id="ARBA00022741"/>
    </source>
</evidence>
<dbReference type="InterPro" id="IPR032781">
    <property type="entry name" value="ABC_tran_Xtn"/>
</dbReference>
<dbReference type="CDD" id="cd03221">
    <property type="entry name" value="ABCF_EF-3"/>
    <property type="match status" value="2"/>
</dbReference>
<feature type="domain" description="ABC transporter" evidence="3">
    <location>
        <begin position="3"/>
        <end position="255"/>
    </location>
</feature>
<dbReference type="SUPFAM" id="SSF52540">
    <property type="entry name" value="P-loop containing nucleoside triphosphate hydrolases"/>
    <property type="match status" value="2"/>
</dbReference>
<dbReference type="FunFam" id="3.40.50.300:FF:000011">
    <property type="entry name" value="Putative ABC transporter ATP-binding component"/>
    <property type="match status" value="1"/>
</dbReference>
<comment type="caution">
    <text evidence="4">The sequence shown here is derived from an EMBL/GenBank/DDBJ whole genome shotgun (WGS) entry which is preliminary data.</text>
</comment>
<reference evidence="4" key="1">
    <citation type="journal article" date="2021" name="PeerJ">
        <title>Extensive microbial diversity within the chicken gut microbiome revealed by metagenomics and culture.</title>
        <authorList>
            <person name="Gilroy R."/>
            <person name="Ravi A."/>
            <person name="Getino M."/>
            <person name="Pursley I."/>
            <person name="Horton D.L."/>
            <person name="Alikhan N.F."/>
            <person name="Baker D."/>
            <person name="Gharbi K."/>
            <person name="Hall N."/>
            <person name="Watson M."/>
            <person name="Adriaenssens E.M."/>
            <person name="Foster-Nyarko E."/>
            <person name="Jarju S."/>
            <person name="Secka A."/>
            <person name="Antonio M."/>
            <person name="Oren A."/>
            <person name="Chaudhuri R.R."/>
            <person name="La Ragione R."/>
            <person name="Hildebrand F."/>
            <person name="Pallen M.J."/>
        </authorList>
    </citation>
    <scope>NUCLEOTIDE SEQUENCE</scope>
    <source>
        <strain evidence="4">CHK172-16539</strain>
    </source>
</reference>
<dbReference type="Gene3D" id="3.40.50.300">
    <property type="entry name" value="P-loop containing nucleotide triphosphate hydrolases"/>
    <property type="match status" value="2"/>
</dbReference>
<name>A0A9D2F6Q0_9ENTE</name>
<sequence>MNIQMNKITKNFSGTPLFEDLTMSVGPAEKIGLVGQNGTGKTTLFQIILGEEGIDQGQLSKRKGLKIGWIAQKLEKSELPVFDYLIQSFTEIEAIQQQLRIYETKMTDPLENLDRLMRLYGDLQQKFEAVGGYEIEDRLAGTLKGLGLEQHQQTLLTDLSGGERVRVELAKILVQESDVLLLDEPTNHLDLAGIQWLENYLKLTKKAYIVISHDRAFLDQVTQRIIEIEDGQLVEYPGNYSRYIALKRERDQLLAKNFELQQKEIQRLKRMIHRYRQWGNEGDNEAFFKKVKEIERRLEKLTLVKAPIIPKKRISGFEQASRSGNEVVIAQDIGQLMGEKLLFSESSFEIYRGERLAITGDNGSGKSTLIKLILGEIDLVEGRIKLGASLKIGYLPQKLIFEHPEQRLLTYVKKWIVDEQKARQTLAQYGFFKEDVLKRVQDLSGGEQVRLYLLGLFQAKINFLILDEPTNHLDIYMREEIERLLESFSGTILAVTHDRYFLEKNFDSKLLIADKRIQKIK</sequence>
<dbReference type="PANTHER" id="PTHR42855">
    <property type="entry name" value="ABC TRANSPORTER ATP-BINDING SUBUNIT"/>
    <property type="match status" value="1"/>
</dbReference>
<dbReference type="Proteomes" id="UP000824063">
    <property type="component" value="Unassembled WGS sequence"/>
</dbReference>
<dbReference type="PROSITE" id="PS50893">
    <property type="entry name" value="ABC_TRANSPORTER_2"/>
    <property type="match status" value="2"/>
</dbReference>
<dbReference type="Pfam" id="PF00005">
    <property type="entry name" value="ABC_tran"/>
    <property type="match status" value="2"/>
</dbReference>
<keyword evidence="2 4" id="KW-0067">ATP-binding</keyword>
<evidence type="ECO:0000259" key="3">
    <source>
        <dbReference type="PROSITE" id="PS50893"/>
    </source>
</evidence>
<dbReference type="InterPro" id="IPR017871">
    <property type="entry name" value="ABC_transporter-like_CS"/>
</dbReference>
<gene>
    <name evidence="4" type="ORF">IAA20_02845</name>
</gene>
<evidence type="ECO:0000313" key="4">
    <source>
        <dbReference type="EMBL" id="HIZ52862.1"/>
    </source>
</evidence>
<feature type="domain" description="ABC transporter" evidence="3">
    <location>
        <begin position="328"/>
        <end position="520"/>
    </location>
</feature>
<protein>
    <submittedName>
        <fullName evidence="4">ATP-binding cassette domain-containing protein</fullName>
    </submittedName>
</protein>
<accession>A0A9D2F6Q0</accession>
<dbReference type="Pfam" id="PF12848">
    <property type="entry name" value="ABC_tran_Xtn"/>
    <property type="match status" value="1"/>
</dbReference>
<dbReference type="PROSITE" id="PS00211">
    <property type="entry name" value="ABC_TRANSPORTER_1"/>
    <property type="match status" value="1"/>
</dbReference>
<evidence type="ECO:0000313" key="5">
    <source>
        <dbReference type="Proteomes" id="UP000824063"/>
    </source>
</evidence>
<proteinExistence type="predicted"/>
<dbReference type="NCBIfam" id="NF000355">
    <property type="entry name" value="ribo_prot_ABC_F"/>
    <property type="match status" value="1"/>
</dbReference>
<dbReference type="InterPro" id="IPR051309">
    <property type="entry name" value="ABCF_ATPase"/>
</dbReference>
<dbReference type="SMART" id="SM00382">
    <property type="entry name" value="AAA"/>
    <property type="match status" value="2"/>
</dbReference>
<dbReference type="InterPro" id="IPR027417">
    <property type="entry name" value="P-loop_NTPase"/>
</dbReference>
<keyword evidence="1" id="KW-0547">Nucleotide-binding</keyword>
<dbReference type="EMBL" id="DXBN01000066">
    <property type="protein sequence ID" value="HIZ52862.1"/>
    <property type="molecule type" value="Genomic_DNA"/>
</dbReference>
<evidence type="ECO:0000256" key="2">
    <source>
        <dbReference type="ARBA" id="ARBA00022840"/>
    </source>
</evidence>
<dbReference type="GO" id="GO:0016887">
    <property type="term" value="F:ATP hydrolysis activity"/>
    <property type="evidence" value="ECO:0007669"/>
    <property type="project" value="InterPro"/>
</dbReference>
<dbReference type="PANTHER" id="PTHR42855:SF2">
    <property type="entry name" value="DRUG RESISTANCE ABC TRANSPORTER,ATP-BINDING PROTEIN"/>
    <property type="match status" value="1"/>
</dbReference>
<dbReference type="AlphaFoldDB" id="A0A9D2F6Q0"/>